<reference evidence="2 3" key="1">
    <citation type="journal article" date="2023" name="G3 (Bethesda)">
        <title>A haplotype-resolved chromosome-scale genome for Quercus rubra L. provides insights into the genetics of adaptive traits for red oak species.</title>
        <authorList>
            <person name="Kapoor B."/>
            <person name="Jenkins J."/>
            <person name="Schmutz J."/>
            <person name="Zhebentyayeva T."/>
            <person name="Kuelheim C."/>
            <person name="Coggeshall M."/>
            <person name="Heim C."/>
            <person name="Lasky J.R."/>
            <person name="Leites L."/>
            <person name="Islam-Faridi N."/>
            <person name="Romero-Severson J."/>
            <person name="DeLeo V.L."/>
            <person name="Lucas S.M."/>
            <person name="Lazic D."/>
            <person name="Gailing O."/>
            <person name="Carlson J."/>
            <person name="Staton M."/>
        </authorList>
    </citation>
    <scope>NUCLEOTIDE SEQUENCE [LARGE SCALE GENOMIC DNA]</scope>
    <source>
        <strain evidence="2">Pseudo-F2</strain>
    </source>
</reference>
<name>A0AAN7IZA9_QUERU</name>
<organism evidence="2 3">
    <name type="scientific">Quercus rubra</name>
    <name type="common">Northern red oak</name>
    <name type="synonym">Quercus borealis</name>
    <dbReference type="NCBI Taxonomy" id="3512"/>
    <lineage>
        <taxon>Eukaryota</taxon>
        <taxon>Viridiplantae</taxon>
        <taxon>Streptophyta</taxon>
        <taxon>Embryophyta</taxon>
        <taxon>Tracheophyta</taxon>
        <taxon>Spermatophyta</taxon>
        <taxon>Magnoliopsida</taxon>
        <taxon>eudicotyledons</taxon>
        <taxon>Gunneridae</taxon>
        <taxon>Pentapetalae</taxon>
        <taxon>rosids</taxon>
        <taxon>fabids</taxon>
        <taxon>Fagales</taxon>
        <taxon>Fagaceae</taxon>
        <taxon>Quercus</taxon>
    </lineage>
</organism>
<accession>A0AAN7IZA9</accession>
<dbReference type="Proteomes" id="UP001324115">
    <property type="component" value="Unassembled WGS sequence"/>
</dbReference>
<proteinExistence type="predicted"/>
<comment type="caution">
    <text evidence="2">The sequence shown here is derived from an EMBL/GenBank/DDBJ whole genome shotgun (WGS) entry which is preliminary data.</text>
</comment>
<dbReference type="EMBL" id="JAXUIC010000004">
    <property type="protein sequence ID" value="KAK4591626.1"/>
    <property type="molecule type" value="Genomic_DNA"/>
</dbReference>
<protein>
    <submittedName>
        <fullName evidence="2">Uncharacterized protein</fullName>
    </submittedName>
</protein>
<dbReference type="AlphaFoldDB" id="A0AAN7IZA9"/>
<gene>
    <name evidence="2" type="ORF">RGQ29_016166</name>
</gene>
<evidence type="ECO:0000313" key="2">
    <source>
        <dbReference type="EMBL" id="KAK4591626.1"/>
    </source>
</evidence>
<evidence type="ECO:0000313" key="3">
    <source>
        <dbReference type="Proteomes" id="UP001324115"/>
    </source>
</evidence>
<sequence>MTSFSPLVTILNQNKLIGSNYVDLKRNLDIVLTVEEHKYVLTQPCLNFPSLDASPEKKQRYDCWQKSNEMAKCYILASISNVLQHQMQDVKLVSGIMLSLKEMFSEQDRSARQETMRQIYNTKMAEGAKIDGESQVDMILQSLSESFKEFKLNYNINKKIYSLSELMNELVAAEGILGTYSIDANMAETSTSQPKSKGKGVPRDQKA</sequence>
<feature type="region of interest" description="Disordered" evidence="1">
    <location>
        <begin position="188"/>
        <end position="207"/>
    </location>
</feature>
<evidence type="ECO:0000256" key="1">
    <source>
        <dbReference type="SAM" id="MobiDB-lite"/>
    </source>
</evidence>
<keyword evidence="3" id="KW-1185">Reference proteome</keyword>